<comment type="caution">
    <text evidence="2">The sequence shown here is derived from an EMBL/GenBank/DDBJ whole genome shotgun (WGS) entry which is preliminary data.</text>
</comment>
<dbReference type="InterPro" id="IPR043734">
    <property type="entry name" value="DUF5678"/>
</dbReference>
<dbReference type="AlphaFoldDB" id="X1N7H5"/>
<dbReference type="Pfam" id="PF18929">
    <property type="entry name" value="DUF5678"/>
    <property type="match status" value="1"/>
</dbReference>
<dbReference type="EMBL" id="BARV01026353">
    <property type="protein sequence ID" value="GAI39947.1"/>
    <property type="molecule type" value="Genomic_DNA"/>
</dbReference>
<feature type="domain" description="DUF5678" evidence="1">
    <location>
        <begin position="13"/>
        <end position="44"/>
    </location>
</feature>
<accession>X1N7H5</accession>
<protein>
    <recommendedName>
        <fullName evidence="1">DUF5678 domain-containing protein</fullName>
    </recommendedName>
</protein>
<evidence type="ECO:0000313" key="2">
    <source>
        <dbReference type="EMBL" id="GAI39947.1"/>
    </source>
</evidence>
<name>X1N7H5_9ZZZZ</name>
<sequence length="50" mass="5816">MDETFNWFIKADLSKYEDKYISIVGKEVVCADDDPEVAYTNAKKNIQIKK</sequence>
<reference evidence="2" key="1">
    <citation type="journal article" date="2014" name="Front. Microbiol.">
        <title>High frequency of phylogenetically diverse reductive dehalogenase-homologous genes in deep subseafloor sedimentary metagenomes.</title>
        <authorList>
            <person name="Kawai M."/>
            <person name="Futagami T."/>
            <person name="Toyoda A."/>
            <person name="Takaki Y."/>
            <person name="Nishi S."/>
            <person name="Hori S."/>
            <person name="Arai W."/>
            <person name="Tsubouchi T."/>
            <person name="Morono Y."/>
            <person name="Uchiyama I."/>
            <person name="Ito T."/>
            <person name="Fujiyama A."/>
            <person name="Inagaki F."/>
            <person name="Takami H."/>
        </authorList>
    </citation>
    <scope>NUCLEOTIDE SEQUENCE</scope>
    <source>
        <strain evidence="2">Expedition CK06-06</strain>
    </source>
</reference>
<proteinExistence type="predicted"/>
<gene>
    <name evidence="2" type="ORF">S06H3_42593</name>
</gene>
<evidence type="ECO:0000259" key="1">
    <source>
        <dbReference type="Pfam" id="PF18929"/>
    </source>
</evidence>
<organism evidence="2">
    <name type="scientific">marine sediment metagenome</name>
    <dbReference type="NCBI Taxonomy" id="412755"/>
    <lineage>
        <taxon>unclassified sequences</taxon>
        <taxon>metagenomes</taxon>
        <taxon>ecological metagenomes</taxon>
    </lineage>
</organism>